<evidence type="ECO:0000313" key="2">
    <source>
        <dbReference type="Proteomes" id="UP000233551"/>
    </source>
</evidence>
<protein>
    <submittedName>
        <fullName evidence="1">Uncharacterized protein</fullName>
    </submittedName>
</protein>
<dbReference type="EMBL" id="PGOL01000041">
    <property type="protein sequence ID" value="PKI78557.1"/>
    <property type="molecule type" value="Genomic_DNA"/>
</dbReference>
<comment type="caution">
    <text evidence="1">The sequence shown here is derived from an EMBL/GenBank/DDBJ whole genome shotgun (WGS) entry which is preliminary data.</text>
</comment>
<dbReference type="AlphaFoldDB" id="A0A2I0LCZ9"/>
<accession>A0A2I0LCZ9</accession>
<keyword evidence="2" id="KW-1185">Reference proteome</keyword>
<organism evidence="1 2">
    <name type="scientific">Punica granatum</name>
    <name type="common">Pomegranate</name>
    <dbReference type="NCBI Taxonomy" id="22663"/>
    <lineage>
        <taxon>Eukaryota</taxon>
        <taxon>Viridiplantae</taxon>
        <taxon>Streptophyta</taxon>
        <taxon>Embryophyta</taxon>
        <taxon>Tracheophyta</taxon>
        <taxon>Spermatophyta</taxon>
        <taxon>Magnoliopsida</taxon>
        <taxon>eudicotyledons</taxon>
        <taxon>Gunneridae</taxon>
        <taxon>Pentapetalae</taxon>
        <taxon>rosids</taxon>
        <taxon>malvids</taxon>
        <taxon>Myrtales</taxon>
        <taxon>Lythraceae</taxon>
        <taxon>Punica</taxon>
    </lineage>
</organism>
<proteinExistence type="predicted"/>
<gene>
    <name evidence="1" type="ORF">CRG98_001064</name>
</gene>
<sequence>MIGICVVEEGKSERGDPSPFVIEYVPTEATVGFAGVGAPPAPFVINIPVQEPYSDGRVPWTYEEDVPVFVCGEPMGPSCIDRLCRGTSKRPSKASLTKTKERLT</sequence>
<reference evidence="1 2" key="1">
    <citation type="submission" date="2017-11" db="EMBL/GenBank/DDBJ databases">
        <title>De-novo sequencing of pomegranate (Punica granatum L.) genome.</title>
        <authorList>
            <person name="Akparov Z."/>
            <person name="Amiraslanov A."/>
            <person name="Hajiyeva S."/>
            <person name="Abbasov M."/>
            <person name="Kaur K."/>
            <person name="Hamwieh A."/>
            <person name="Solovyev V."/>
            <person name="Salamov A."/>
            <person name="Braich B."/>
            <person name="Kosarev P."/>
            <person name="Mahmoud A."/>
            <person name="Hajiyev E."/>
            <person name="Babayeva S."/>
            <person name="Izzatullayeva V."/>
            <person name="Mammadov A."/>
            <person name="Mammadov A."/>
            <person name="Sharifova S."/>
            <person name="Ojaghi J."/>
            <person name="Eynullazada K."/>
            <person name="Bayramov B."/>
            <person name="Abdulazimova A."/>
            <person name="Shahmuradov I."/>
        </authorList>
    </citation>
    <scope>NUCLEOTIDE SEQUENCE [LARGE SCALE GENOMIC DNA]</scope>
    <source>
        <strain evidence="2">cv. AG2017</strain>
        <tissue evidence="1">Leaf</tissue>
    </source>
</reference>
<dbReference type="Proteomes" id="UP000233551">
    <property type="component" value="Unassembled WGS sequence"/>
</dbReference>
<name>A0A2I0LCZ9_PUNGR</name>
<evidence type="ECO:0000313" key="1">
    <source>
        <dbReference type="EMBL" id="PKI78557.1"/>
    </source>
</evidence>